<name>A0A8X6QQG0_NEPPI</name>
<feature type="non-terminal residue" evidence="2">
    <location>
        <position position="1"/>
    </location>
</feature>
<keyword evidence="1" id="KW-0812">Transmembrane</keyword>
<dbReference type="EMBL" id="BMAW01131100">
    <property type="protein sequence ID" value="GFU37806.1"/>
    <property type="molecule type" value="Genomic_DNA"/>
</dbReference>
<feature type="transmembrane region" description="Helical" evidence="1">
    <location>
        <begin position="12"/>
        <end position="32"/>
    </location>
</feature>
<protein>
    <submittedName>
        <fullName evidence="2">DUF1053 domain-containing protein</fullName>
    </submittedName>
</protein>
<keyword evidence="1" id="KW-1133">Transmembrane helix</keyword>
<feature type="transmembrane region" description="Helical" evidence="1">
    <location>
        <begin position="53"/>
        <end position="77"/>
    </location>
</feature>
<keyword evidence="1" id="KW-0472">Membrane</keyword>
<gene>
    <name evidence="2" type="primary">NCL1_18211</name>
    <name evidence="2" type="ORF">NPIL_697171</name>
</gene>
<evidence type="ECO:0000313" key="3">
    <source>
        <dbReference type="Proteomes" id="UP000887013"/>
    </source>
</evidence>
<comment type="caution">
    <text evidence="2">The sequence shown here is derived from an EMBL/GenBank/DDBJ whole genome shotgun (WGS) entry which is preliminary data.</text>
</comment>
<accession>A0A8X6QQG0</accession>
<keyword evidence="3" id="KW-1185">Reference proteome</keyword>
<proteinExistence type="predicted"/>
<reference evidence="2" key="1">
    <citation type="submission" date="2020-08" db="EMBL/GenBank/DDBJ databases">
        <title>Multicomponent nature underlies the extraordinary mechanical properties of spider dragline silk.</title>
        <authorList>
            <person name="Kono N."/>
            <person name="Nakamura H."/>
            <person name="Mori M."/>
            <person name="Yoshida Y."/>
            <person name="Ohtoshi R."/>
            <person name="Malay A.D."/>
            <person name="Moran D.A.P."/>
            <person name="Tomita M."/>
            <person name="Numata K."/>
            <person name="Arakawa K."/>
        </authorList>
    </citation>
    <scope>NUCLEOTIDE SEQUENCE</scope>
</reference>
<evidence type="ECO:0000313" key="2">
    <source>
        <dbReference type="EMBL" id="GFU37806.1"/>
    </source>
</evidence>
<organism evidence="2 3">
    <name type="scientific">Nephila pilipes</name>
    <name type="common">Giant wood spider</name>
    <name type="synonym">Nephila maculata</name>
    <dbReference type="NCBI Taxonomy" id="299642"/>
    <lineage>
        <taxon>Eukaryota</taxon>
        <taxon>Metazoa</taxon>
        <taxon>Ecdysozoa</taxon>
        <taxon>Arthropoda</taxon>
        <taxon>Chelicerata</taxon>
        <taxon>Arachnida</taxon>
        <taxon>Araneae</taxon>
        <taxon>Araneomorphae</taxon>
        <taxon>Entelegynae</taxon>
        <taxon>Araneoidea</taxon>
        <taxon>Nephilidae</taxon>
        <taxon>Nephila</taxon>
    </lineage>
</organism>
<dbReference type="Proteomes" id="UP000887013">
    <property type="component" value="Unassembled WGS sequence"/>
</dbReference>
<sequence>MLISLPLRSLPLIGTLTSTLVVIATLTLIVWIQRAQRRSSTSHRSSQSCSTDVATNHTLRVVLFIIANSFIFASSFINM</sequence>
<evidence type="ECO:0000256" key="1">
    <source>
        <dbReference type="SAM" id="Phobius"/>
    </source>
</evidence>
<dbReference type="AlphaFoldDB" id="A0A8X6QQG0"/>